<keyword evidence="2" id="KW-1185">Reference proteome</keyword>
<dbReference type="Proteomes" id="UP000015354">
    <property type="component" value="Unassembled WGS sequence"/>
</dbReference>
<comment type="caution">
    <text evidence="1">The sequence shown here is derived from an EMBL/GenBank/DDBJ whole genome shotgun (WGS) entry which is preliminary data.</text>
</comment>
<dbReference type="AlphaFoldDB" id="S9W8K9"/>
<sequence>MSLWPYFPAAKRPPMTVSVERAIEALFRGTKVCVFNESPESPVQCVASLRLLRNFDADEGSIAIYNGATPDVIDGYIPLAFVYSVTCGLEEVERSRLENPNGTVLCTLLTENNKVEVDCKRAFSLHCRAPQEFYVTFIALDDRDFHYWRHVLDYFVLLNTSCFLHGDDD</sequence>
<organism evidence="1 2">
    <name type="scientific">Strigomonas culicis</name>
    <dbReference type="NCBI Taxonomy" id="28005"/>
    <lineage>
        <taxon>Eukaryota</taxon>
        <taxon>Discoba</taxon>
        <taxon>Euglenozoa</taxon>
        <taxon>Kinetoplastea</taxon>
        <taxon>Metakinetoplastina</taxon>
        <taxon>Trypanosomatida</taxon>
        <taxon>Trypanosomatidae</taxon>
        <taxon>Strigomonadinae</taxon>
        <taxon>Strigomonas</taxon>
    </lineage>
</organism>
<reference evidence="1 2" key="1">
    <citation type="journal article" date="2013" name="PLoS ONE">
        <title>Predicting the Proteins of Angomonas deanei, Strigomonas culicis and Their Respective Endosymbionts Reveals New Aspects of the Trypanosomatidae Family.</title>
        <authorList>
            <person name="Motta M.C."/>
            <person name="Martins A.C."/>
            <person name="de Souza S.S."/>
            <person name="Catta-Preta C.M."/>
            <person name="Silva R."/>
            <person name="Klein C.C."/>
            <person name="de Almeida L.G."/>
            <person name="de Lima Cunha O."/>
            <person name="Ciapina L.P."/>
            <person name="Brocchi M."/>
            <person name="Colabardini A.C."/>
            <person name="de Araujo Lima B."/>
            <person name="Machado C.R."/>
            <person name="de Almeida Soares C.M."/>
            <person name="Probst C.M."/>
            <person name="de Menezes C.B."/>
            <person name="Thompson C.E."/>
            <person name="Bartholomeu D.C."/>
            <person name="Gradia D.F."/>
            <person name="Pavoni D.P."/>
            <person name="Grisard E.C."/>
            <person name="Fantinatti-Garboggini F."/>
            <person name="Marchini F.K."/>
            <person name="Rodrigues-Luiz G.F."/>
            <person name="Wagner G."/>
            <person name="Goldman G.H."/>
            <person name="Fietto J.L."/>
            <person name="Elias M.C."/>
            <person name="Goldman M.H."/>
            <person name="Sagot M.F."/>
            <person name="Pereira M."/>
            <person name="Stoco P.H."/>
            <person name="de Mendonca-Neto R.P."/>
            <person name="Teixeira S.M."/>
            <person name="Maciel T.E."/>
            <person name="de Oliveira Mendes T.A."/>
            <person name="Urmenyi T.P."/>
            <person name="de Souza W."/>
            <person name="Schenkman S."/>
            <person name="de Vasconcelos A.T."/>
        </authorList>
    </citation>
    <scope>NUCLEOTIDE SEQUENCE [LARGE SCALE GENOMIC DNA]</scope>
</reference>
<gene>
    <name evidence="1" type="ORF">STCU_02951</name>
</gene>
<dbReference type="OrthoDB" id="270585at2759"/>
<evidence type="ECO:0000313" key="1">
    <source>
        <dbReference type="EMBL" id="EPY32150.1"/>
    </source>
</evidence>
<evidence type="ECO:0000313" key="2">
    <source>
        <dbReference type="Proteomes" id="UP000015354"/>
    </source>
</evidence>
<name>S9W8K9_9TRYP</name>
<protein>
    <submittedName>
        <fullName evidence="1">Uncharacterized protein</fullName>
    </submittedName>
</protein>
<dbReference type="EMBL" id="ATMH01002951">
    <property type="protein sequence ID" value="EPY32150.1"/>
    <property type="molecule type" value="Genomic_DNA"/>
</dbReference>
<accession>S9W8K9</accession>
<proteinExistence type="predicted"/>